<dbReference type="InterPro" id="IPR002182">
    <property type="entry name" value="NB-ARC"/>
</dbReference>
<dbReference type="InterPro" id="IPR027417">
    <property type="entry name" value="P-loop_NTPase"/>
</dbReference>
<evidence type="ECO:0000259" key="2">
    <source>
        <dbReference type="Pfam" id="PF00931"/>
    </source>
</evidence>
<dbReference type="Pfam" id="PF00931">
    <property type="entry name" value="NB-ARC"/>
    <property type="match status" value="1"/>
</dbReference>
<dbReference type="GO" id="GO:0043531">
    <property type="term" value="F:ADP binding"/>
    <property type="evidence" value="ECO:0007669"/>
    <property type="project" value="InterPro"/>
</dbReference>
<dbReference type="PANTHER" id="PTHR35205">
    <property type="entry name" value="NB-ARC AND TPR DOMAIN PROTEIN"/>
    <property type="match status" value="1"/>
</dbReference>
<sequence length="402" mass="44669">MDSKRVFFRGLRSKPKEGQANDSIGNGEPAPKVETPKGAVADLISATSGSTMQHLYHLDPQKINPKSGKTFWGRATNGGHGSKQSGHNGIKAMDHRVLRKSLKVKDQVKGIMEAFQKVKELGTALASIDPIIFGSPWTGVSLLLTLVLSDFKQNETLLDGLETIADIRARYAVIESNYLKTAVTGDLGIQLESRVVKIYACILKYQAKAAYHLSKSTPIRFMRNLPKLDACRREILKRIEDAHLRNSSSEANMVVLRGIGGQGKTQIALKYCHIWRSKFEAVLWVDASSENSVIRSFETIYAKIKGPGNDCGSGDTKLDFVKDTIRTWNFRWLITFDNYVTPETFSLEKYIPHSIQGSVLVTTRHKDIDALVENTAAAIELFGLPDKEALQLLYQQSGTEEN</sequence>
<dbReference type="PANTHER" id="PTHR35205:SF1">
    <property type="entry name" value="ZU5 DOMAIN-CONTAINING PROTEIN"/>
    <property type="match status" value="1"/>
</dbReference>
<dbReference type="AlphaFoldDB" id="A0A9P5IXN8"/>
<dbReference type="Proteomes" id="UP000710849">
    <property type="component" value="Unassembled WGS sequence"/>
</dbReference>
<evidence type="ECO:0000313" key="4">
    <source>
        <dbReference type="EMBL" id="KAF7955132.1"/>
    </source>
</evidence>
<evidence type="ECO:0000313" key="5">
    <source>
        <dbReference type="Proteomes" id="UP000710849"/>
    </source>
</evidence>
<feature type="region of interest" description="Disordered" evidence="1">
    <location>
        <begin position="1"/>
        <end position="35"/>
    </location>
</feature>
<dbReference type="SUPFAM" id="SSF52540">
    <property type="entry name" value="P-loop containing nucleoside triphosphate hydrolases"/>
    <property type="match status" value="1"/>
</dbReference>
<evidence type="ECO:0000256" key="1">
    <source>
        <dbReference type="SAM" id="MobiDB-lite"/>
    </source>
</evidence>
<dbReference type="Pfam" id="PF17100">
    <property type="entry name" value="NACHT_N"/>
    <property type="match status" value="1"/>
</dbReference>
<evidence type="ECO:0008006" key="6">
    <source>
        <dbReference type="Google" id="ProtNLM"/>
    </source>
</evidence>
<accession>A0A9P5IXN8</accession>
<feature type="domain" description="NWD NACHT-NTPase N-terminal" evidence="3">
    <location>
        <begin position="97"/>
        <end position="233"/>
    </location>
</feature>
<dbReference type="EMBL" id="RCSW01000001">
    <property type="protein sequence ID" value="KAF7955132.1"/>
    <property type="molecule type" value="Genomic_DNA"/>
</dbReference>
<dbReference type="RefSeq" id="XP_038738262.1">
    <property type="nucleotide sequence ID" value="XM_038870901.1"/>
</dbReference>
<comment type="caution">
    <text evidence="4">The sequence shown here is derived from an EMBL/GenBank/DDBJ whole genome shotgun (WGS) entry which is preliminary data.</text>
</comment>
<name>A0A9P5IXN8_9HELO</name>
<organism evidence="4 5">
    <name type="scientific">Botrytis byssoidea</name>
    <dbReference type="NCBI Taxonomy" id="139641"/>
    <lineage>
        <taxon>Eukaryota</taxon>
        <taxon>Fungi</taxon>
        <taxon>Dikarya</taxon>
        <taxon>Ascomycota</taxon>
        <taxon>Pezizomycotina</taxon>
        <taxon>Leotiomycetes</taxon>
        <taxon>Helotiales</taxon>
        <taxon>Sclerotiniaceae</taxon>
        <taxon>Botrytis</taxon>
    </lineage>
</organism>
<gene>
    <name evidence="4" type="ORF">EAE97_000391</name>
</gene>
<reference evidence="4 5" key="1">
    <citation type="journal article" date="2020" name="Genome Biol. Evol.">
        <title>Comparative genomics of Sclerotiniaceae.</title>
        <authorList>
            <person name="Valero Jimenez C.A."/>
            <person name="Steentjes M."/>
            <person name="Scholten O.E."/>
            <person name="Van Kan J.A.L."/>
        </authorList>
    </citation>
    <scope>NUCLEOTIDE SEQUENCE [LARGE SCALE GENOMIC DNA]</scope>
    <source>
        <strain evidence="4 5">MUCL 94</strain>
    </source>
</reference>
<dbReference type="Gene3D" id="3.40.50.300">
    <property type="entry name" value="P-loop containing nucleotide triphosphate hydrolases"/>
    <property type="match status" value="1"/>
</dbReference>
<feature type="domain" description="NB-ARC" evidence="2">
    <location>
        <begin position="244"/>
        <end position="397"/>
    </location>
</feature>
<proteinExistence type="predicted"/>
<dbReference type="GeneID" id="62143980"/>
<evidence type="ECO:0000259" key="3">
    <source>
        <dbReference type="Pfam" id="PF17100"/>
    </source>
</evidence>
<protein>
    <recommendedName>
        <fullName evidence="6">NB-ARC domain-containing protein</fullName>
    </recommendedName>
</protein>
<keyword evidence="5" id="KW-1185">Reference proteome</keyword>
<dbReference type="InterPro" id="IPR031359">
    <property type="entry name" value="NACHT_N"/>
</dbReference>